<dbReference type="OrthoDB" id="6412948at2"/>
<keyword evidence="2" id="KW-1185">Reference proteome</keyword>
<dbReference type="Gene3D" id="3.40.1260.10">
    <property type="entry name" value="DsrEFH-like"/>
    <property type="match status" value="1"/>
</dbReference>
<organism evidence="1 2">
    <name type="scientific">Thermanaeromonas toyohensis ToBE</name>
    <dbReference type="NCBI Taxonomy" id="698762"/>
    <lineage>
        <taxon>Bacteria</taxon>
        <taxon>Bacillati</taxon>
        <taxon>Bacillota</taxon>
        <taxon>Clostridia</taxon>
        <taxon>Neomoorellales</taxon>
        <taxon>Neomoorellaceae</taxon>
        <taxon>Thermanaeromonas</taxon>
    </lineage>
</organism>
<accession>A0A1W1W1X2</accession>
<evidence type="ECO:0000313" key="2">
    <source>
        <dbReference type="Proteomes" id="UP000192569"/>
    </source>
</evidence>
<protein>
    <submittedName>
        <fullName evidence="1">Uncharacterized protein</fullName>
    </submittedName>
</protein>
<dbReference type="InterPro" id="IPR027396">
    <property type="entry name" value="DsrEFH-like"/>
</dbReference>
<dbReference type="PANTHER" id="PTHR37691:SF1">
    <property type="entry name" value="BLR3518 PROTEIN"/>
    <property type="match status" value="1"/>
</dbReference>
<gene>
    <name evidence="1" type="ORF">SAMN00808754_2880</name>
</gene>
<sequence>MNLKVLFHINEARRWQMVFTNITNFINDVGPGNAAIEVVANGEAVTIFADNSDHGLLLEEMQKLAKRGVEFMVCRNALRSQAIDEGNLPSFIKVVPAGITEIARKQVEGYAYIKP</sequence>
<reference evidence="1 2" key="1">
    <citation type="submission" date="2017-04" db="EMBL/GenBank/DDBJ databases">
        <authorList>
            <person name="Afonso C.L."/>
            <person name="Miller P.J."/>
            <person name="Scott M.A."/>
            <person name="Spackman E."/>
            <person name="Goraichik I."/>
            <person name="Dimitrov K.M."/>
            <person name="Suarez D.L."/>
            <person name="Swayne D.E."/>
        </authorList>
    </citation>
    <scope>NUCLEOTIDE SEQUENCE [LARGE SCALE GENOMIC DNA]</scope>
    <source>
        <strain evidence="1 2">ToBE</strain>
    </source>
</reference>
<dbReference type="SUPFAM" id="SSF75169">
    <property type="entry name" value="DsrEFH-like"/>
    <property type="match status" value="1"/>
</dbReference>
<dbReference type="InterPro" id="IPR003787">
    <property type="entry name" value="Sulphur_relay_DsrE/F-like"/>
</dbReference>
<evidence type="ECO:0000313" key="1">
    <source>
        <dbReference type="EMBL" id="SMB99391.1"/>
    </source>
</evidence>
<dbReference type="STRING" id="698762.SAMN00808754_2880"/>
<dbReference type="AlphaFoldDB" id="A0A1W1W1X2"/>
<dbReference type="EMBL" id="LT838272">
    <property type="protein sequence ID" value="SMB99391.1"/>
    <property type="molecule type" value="Genomic_DNA"/>
</dbReference>
<dbReference type="RefSeq" id="WP_084666565.1">
    <property type="nucleotide sequence ID" value="NZ_LT838272.1"/>
</dbReference>
<dbReference type="PANTHER" id="PTHR37691">
    <property type="entry name" value="BLR3518 PROTEIN"/>
    <property type="match status" value="1"/>
</dbReference>
<dbReference type="Proteomes" id="UP000192569">
    <property type="component" value="Chromosome I"/>
</dbReference>
<proteinExistence type="predicted"/>
<dbReference type="Pfam" id="PF02635">
    <property type="entry name" value="DsrE"/>
    <property type="match status" value="1"/>
</dbReference>
<name>A0A1W1W1X2_9FIRM</name>